<evidence type="ECO:0000313" key="4">
    <source>
        <dbReference type="Proteomes" id="UP001374579"/>
    </source>
</evidence>
<dbReference type="AlphaFoldDB" id="A0AAN9B4I4"/>
<evidence type="ECO:0008006" key="5">
    <source>
        <dbReference type="Google" id="ProtNLM"/>
    </source>
</evidence>
<dbReference type="InterPro" id="IPR009057">
    <property type="entry name" value="Homeodomain-like_sf"/>
</dbReference>
<dbReference type="InterPro" id="IPR038717">
    <property type="entry name" value="Tc1-like_DDE_dom"/>
</dbReference>
<dbReference type="GO" id="GO:0006313">
    <property type="term" value="P:DNA transposition"/>
    <property type="evidence" value="ECO:0007669"/>
    <property type="project" value="InterPro"/>
</dbReference>
<dbReference type="PANTHER" id="PTHR23022:SF135">
    <property type="entry name" value="SI:DKEY-77F5.3"/>
    <property type="match status" value="1"/>
</dbReference>
<comment type="caution">
    <text evidence="3">The sequence shown here is derived from an EMBL/GenBank/DDBJ whole genome shotgun (WGS) entry which is preliminary data.</text>
</comment>
<dbReference type="InterPro" id="IPR052338">
    <property type="entry name" value="Transposase_5"/>
</dbReference>
<dbReference type="GO" id="GO:0015074">
    <property type="term" value="P:DNA integration"/>
    <property type="evidence" value="ECO:0007669"/>
    <property type="project" value="InterPro"/>
</dbReference>
<dbReference type="PANTHER" id="PTHR23022">
    <property type="entry name" value="TRANSPOSABLE ELEMENT-RELATED"/>
    <property type="match status" value="1"/>
</dbReference>
<protein>
    <recommendedName>
        <fullName evidence="5">Transposase</fullName>
    </recommendedName>
</protein>
<evidence type="ECO:0000259" key="1">
    <source>
        <dbReference type="Pfam" id="PF01498"/>
    </source>
</evidence>
<dbReference type="InterPro" id="IPR002492">
    <property type="entry name" value="Transposase_Tc1-like"/>
</dbReference>
<name>A0AAN9B4I4_9CAEN</name>
<organism evidence="3 4">
    <name type="scientific">Littorina saxatilis</name>
    <dbReference type="NCBI Taxonomy" id="31220"/>
    <lineage>
        <taxon>Eukaryota</taxon>
        <taxon>Metazoa</taxon>
        <taxon>Spiralia</taxon>
        <taxon>Lophotrochozoa</taxon>
        <taxon>Mollusca</taxon>
        <taxon>Gastropoda</taxon>
        <taxon>Caenogastropoda</taxon>
        <taxon>Littorinimorpha</taxon>
        <taxon>Littorinoidea</taxon>
        <taxon>Littorinidae</taxon>
        <taxon>Littorina</taxon>
    </lineage>
</organism>
<dbReference type="SUPFAM" id="SSF46689">
    <property type="entry name" value="Homeodomain-like"/>
    <property type="match status" value="1"/>
</dbReference>
<reference evidence="3 4" key="1">
    <citation type="submission" date="2024-02" db="EMBL/GenBank/DDBJ databases">
        <title>Chromosome-scale genome assembly of the rough periwinkle Littorina saxatilis.</title>
        <authorList>
            <person name="De Jode A."/>
            <person name="Faria R."/>
            <person name="Formenti G."/>
            <person name="Sims Y."/>
            <person name="Smith T.P."/>
            <person name="Tracey A."/>
            <person name="Wood J.M.D."/>
            <person name="Zagrodzka Z.B."/>
            <person name="Johannesson K."/>
            <person name="Butlin R.K."/>
            <person name="Leder E.H."/>
        </authorList>
    </citation>
    <scope>NUCLEOTIDE SEQUENCE [LARGE SCALE GENOMIC DNA]</scope>
    <source>
        <strain evidence="3">Snail1</strain>
        <tissue evidence="3">Muscle</tissue>
    </source>
</reference>
<feature type="domain" description="Tc1-like transposase DDE" evidence="2">
    <location>
        <begin position="150"/>
        <end position="295"/>
    </location>
</feature>
<sequence>MVQRRSLPDVDKGRALAWLQRGATFRAVAHRLGVSPSVVWRLQERWRATGRVQDRPRSGRPKKTDARADRYIVRQALTSRTITVERIRVQLRVATNIQVSTQTIRNRLHNVRLHSRVPAKKPKLTPVHKRARRDWSARHSRWTRHQWATVLFSDESRFNLMHPDKRLSVWRREGERFNQDCVQEVLAYGGGSVMVWGGFSANHKTPLYHIQGNLTGARYRDEILGPIVIPFLQQLGPQATLQDDNATPHRARVVGAFLQQQGVHRMEWPACSPDLNPIENVWDHLDRQLRDNHPPPNTLQDLLAYLQHEWQNLDQQLLRRQSCAVHASTLQRMLGPAGCPYPLLTLFC</sequence>
<dbReference type="InterPro" id="IPR036397">
    <property type="entry name" value="RNaseH_sf"/>
</dbReference>
<proteinExistence type="predicted"/>
<evidence type="ECO:0000313" key="3">
    <source>
        <dbReference type="EMBL" id="KAK7098421.1"/>
    </source>
</evidence>
<gene>
    <name evidence="3" type="ORF">V1264_002720</name>
</gene>
<accession>A0AAN9B4I4</accession>
<keyword evidence="4" id="KW-1185">Reference proteome</keyword>
<dbReference type="Pfam" id="PF01498">
    <property type="entry name" value="HTH_Tnp_Tc3_2"/>
    <property type="match status" value="1"/>
</dbReference>
<dbReference type="EMBL" id="JBAMIC010000012">
    <property type="protein sequence ID" value="KAK7098421.1"/>
    <property type="molecule type" value="Genomic_DNA"/>
</dbReference>
<dbReference type="Gene3D" id="3.30.420.10">
    <property type="entry name" value="Ribonuclease H-like superfamily/Ribonuclease H"/>
    <property type="match status" value="1"/>
</dbReference>
<dbReference type="NCBIfam" id="NF033545">
    <property type="entry name" value="transpos_IS630"/>
    <property type="match status" value="1"/>
</dbReference>
<dbReference type="Pfam" id="PF13358">
    <property type="entry name" value="DDE_3"/>
    <property type="match status" value="1"/>
</dbReference>
<feature type="domain" description="Transposase Tc1-like" evidence="1">
    <location>
        <begin position="69"/>
        <end position="139"/>
    </location>
</feature>
<dbReference type="GO" id="GO:0003677">
    <property type="term" value="F:DNA binding"/>
    <property type="evidence" value="ECO:0007669"/>
    <property type="project" value="InterPro"/>
</dbReference>
<dbReference type="Pfam" id="PF13551">
    <property type="entry name" value="HTH_29"/>
    <property type="match status" value="1"/>
</dbReference>
<evidence type="ECO:0000259" key="2">
    <source>
        <dbReference type="Pfam" id="PF13358"/>
    </source>
</evidence>
<dbReference type="Proteomes" id="UP001374579">
    <property type="component" value="Unassembled WGS sequence"/>
</dbReference>
<dbReference type="InterPro" id="IPR047655">
    <property type="entry name" value="Transpos_IS630-like"/>
</dbReference>